<dbReference type="Pfam" id="PF00085">
    <property type="entry name" value="Thioredoxin"/>
    <property type="match status" value="1"/>
</dbReference>
<dbReference type="PANTHER" id="PTHR45663:SF11">
    <property type="entry name" value="GEO12009P1"/>
    <property type="match status" value="1"/>
</dbReference>
<feature type="domain" description="Thioredoxin" evidence="8">
    <location>
        <begin position="42"/>
        <end position="147"/>
    </location>
</feature>
<evidence type="ECO:0000313" key="9">
    <source>
        <dbReference type="EMBL" id="MXP15659.1"/>
    </source>
</evidence>
<keyword evidence="2" id="KW-0813">Transport</keyword>
<dbReference type="PROSITE" id="PS51352">
    <property type="entry name" value="THIOREDOXIN_2"/>
    <property type="match status" value="1"/>
</dbReference>
<protein>
    <recommendedName>
        <fullName evidence="7">Thioredoxin</fullName>
    </recommendedName>
</protein>
<dbReference type="InterPro" id="IPR005746">
    <property type="entry name" value="Thioredoxin"/>
</dbReference>
<dbReference type="InterPro" id="IPR013766">
    <property type="entry name" value="Thioredoxin_domain"/>
</dbReference>
<dbReference type="NCBIfam" id="TIGR01068">
    <property type="entry name" value="thioredoxin"/>
    <property type="match status" value="1"/>
</dbReference>
<dbReference type="PROSITE" id="PS00194">
    <property type="entry name" value="THIOREDOXIN_1"/>
    <property type="match status" value="1"/>
</dbReference>
<evidence type="ECO:0000259" key="8">
    <source>
        <dbReference type="PROSITE" id="PS51352"/>
    </source>
</evidence>
<evidence type="ECO:0000256" key="1">
    <source>
        <dbReference type="ARBA" id="ARBA00008987"/>
    </source>
</evidence>
<dbReference type="NCBIfam" id="NF008229">
    <property type="entry name" value="PRK10996.1"/>
    <property type="match status" value="1"/>
</dbReference>
<evidence type="ECO:0000256" key="4">
    <source>
        <dbReference type="ARBA" id="ARBA00022982"/>
    </source>
</evidence>
<comment type="similarity">
    <text evidence="1">Belongs to the thioredoxin family.</text>
</comment>
<evidence type="ECO:0000256" key="2">
    <source>
        <dbReference type="ARBA" id="ARBA00022448"/>
    </source>
</evidence>
<dbReference type="PRINTS" id="PR00421">
    <property type="entry name" value="THIOREDOXIN"/>
</dbReference>
<dbReference type="GO" id="GO:0015035">
    <property type="term" value="F:protein-disulfide reductase activity"/>
    <property type="evidence" value="ECO:0007669"/>
    <property type="project" value="UniProtKB-UniRule"/>
</dbReference>
<dbReference type="OrthoDB" id="9790390at2"/>
<dbReference type="Proteomes" id="UP000473531">
    <property type="component" value="Unassembled WGS sequence"/>
</dbReference>
<evidence type="ECO:0000256" key="5">
    <source>
        <dbReference type="ARBA" id="ARBA00023157"/>
    </source>
</evidence>
<dbReference type="Gene3D" id="3.40.30.10">
    <property type="entry name" value="Glutaredoxin"/>
    <property type="match status" value="1"/>
</dbReference>
<evidence type="ECO:0000256" key="3">
    <source>
        <dbReference type="ARBA" id="ARBA00022723"/>
    </source>
</evidence>
<dbReference type="GO" id="GO:0005737">
    <property type="term" value="C:cytoplasm"/>
    <property type="evidence" value="ECO:0007669"/>
    <property type="project" value="TreeGrafter"/>
</dbReference>
<reference evidence="9 10" key="1">
    <citation type="submission" date="2019-12" db="EMBL/GenBank/DDBJ databases">
        <title>Genomic-based taxomic classification of the family Erythrobacteraceae.</title>
        <authorList>
            <person name="Xu L."/>
        </authorList>
    </citation>
    <scope>NUCLEOTIDE SEQUENCE [LARGE SCALE GENOMIC DNA]</scope>
    <source>
        <strain evidence="9 10">KCTC 52259</strain>
    </source>
</reference>
<evidence type="ECO:0000313" key="10">
    <source>
        <dbReference type="Proteomes" id="UP000473531"/>
    </source>
</evidence>
<keyword evidence="5" id="KW-1015">Disulfide bond</keyword>
<keyword evidence="3" id="KW-0479">Metal-binding</keyword>
<dbReference type="GO" id="GO:0046872">
    <property type="term" value="F:metal ion binding"/>
    <property type="evidence" value="ECO:0007669"/>
    <property type="project" value="UniProtKB-KW"/>
</dbReference>
<proteinExistence type="inferred from homology"/>
<comment type="caution">
    <text evidence="9">The sequence shown here is derived from an EMBL/GenBank/DDBJ whole genome shotgun (WGS) entry which is preliminary data.</text>
</comment>
<keyword evidence="4" id="KW-0249">Electron transport</keyword>
<dbReference type="PANTHER" id="PTHR45663">
    <property type="entry name" value="GEO12009P1"/>
    <property type="match status" value="1"/>
</dbReference>
<dbReference type="Pfam" id="PF21352">
    <property type="entry name" value="Zn_ribbon_Thio2"/>
    <property type="match status" value="1"/>
</dbReference>
<evidence type="ECO:0000256" key="7">
    <source>
        <dbReference type="NCBIfam" id="TIGR01068"/>
    </source>
</evidence>
<dbReference type="Gene3D" id="2.30.30.380">
    <property type="entry name" value="Zn-finger domain of Sec23/24"/>
    <property type="match status" value="1"/>
</dbReference>
<dbReference type="InterPro" id="IPR036249">
    <property type="entry name" value="Thioredoxin-like_sf"/>
</dbReference>
<sequence length="150" mass="15847">MTNSSSRIIICPHCTAANRVPTDRLGAGGKCGKCHKPLFAGSPIILTSANFEAHAARSDIPLLVDFWASWCGPCLQMAPAFEAAASQLEPLMRLGKLDTEAQQAIAGRYAIRSIPTLIVIAKGKEIARQSGAMPPSAIVSWARQFAGMGA</sequence>
<dbReference type="SUPFAM" id="SSF52833">
    <property type="entry name" value="Thioredoxin-like"/>
    <property type="match status" value="1"/>
</dbReference>
<gene>
    <name evidence="9" type="primary">trxC</name>
    <name evidence="9" type="ORF">GRI44_12960</name>
</gene>
<keyword evidence="6" id="KW-0676">Redox-active center</keyword>
<dbReference type="EMBL" id="WTYU01000002">
    <property type="protein sequence ID" value="MXP15659.1"/>
    <property type="molecule type" value="Genomic_DNA"/>
</dbReference>
<organism evidence="9 10">
    <name type="scientific">Allopontixanthobacter confluentis</name>
    <dbReference type="NCBI Taxonomy" id="1849021"/>
    <lineage>
        <taxon>Bacteria</taxon>
        <taxon>Pseudomonadati</taxon>
        <taxon>Pseudomonadota</taxon>
        <taxon>Alphaproteobacteria</taxon>
        <taxon>Sphingomonadales</taxon>
        <taxon>Erythrobacteraceae</taxon>
        <taxon>Allopontixanthobacter</taxon>
    </lineage>
</organism>
<dbReference type="AlphaFoldDB" id="A0A6L7GIA8"/>
<dbReference type="CDD" id="cd02947">
    <property type="entry name" value="TRX_family"/>
    <property type="match status" value="1"/>
</dbReference>
<dbReference type="InterPro" id="IPR017937">
    <property type="entry name" value="Thioredoxin_CS"/>
</dbReference>
<evidence type="ECO:0000256" key="6">
    <source>
        <dbReference type="ARBA" id="ARBA00023284"/>
    </source>
</evidence>
<accession>A0A6L7GIA8</accession>
<name>A0A6L7GIA8_9SPHN</name>
<dbReference type="InterPro" id="IPR049299">
    <property type="entry name" value="Thio2_N"/>
</dbReference>
<keyword evidence="10" id="KW-1185">Reference proteome</keyword>